<name>A0A2A7NAU3_MYCAG</name>
<evidence type="ECO:0000313" key="5">
    <source>
        <dbReference type="Proteomes" id="UP000220914"/>
    </source>
</evidence>
<keyword evidence="2" id="KW-0812">Transmembrane</keyword>
<dbReference type="EMBL" id="BLKS01000001">
    <property type="protein sequence ID" value="GFG52247.1"/>
    <property type="molecule type" value="Genomic_DNA"/>
</dbReference>
<dbReference type="SUPFAM" id="SSF52151">
    <property type="entry name" value="FabD/lysophospholipase-like"/>
    <property type="match status" value="1"/>
</dbReference>
<feature type="transmembrane region" description="Helical" evidence="2">
    <location>
        <begin position="580"/>
        <end position="602"/>
    </location>
</feature>
<evidence type="ECO:0008006" key="7">
    <source>
        <dbReference type="Google" id="ProtNLM"/>
    </source>
</evidence>
<evidence type="ECO:0000256" key="2">
    <source>
        <dbReference type="SAM" id="Phobius"/>
    </source>
</evidence>
<dbReference type="Gene3D" id="3.40.1090.10">
    <property type="entry name" value="Cytosolic phospholipase A2 catalytic domain"/>
    <property type="match status" value="1"/>
</dbReference>
<protein>
    <recommendedName>
        <fullName evidence="7">PNPLA domain-containing protein</fullName>
    </recommendedName>
</protein>
<dbReference type="Proteomes" id="UP000220914">
    <property type="component" value="Unassembled WGS sequence"/>
</dbReference>
<feature type="transmembrane region" description="Helical" evidence="2">
    <location>
        <begin position="492"/>
        <end position="515"/>
    </location>
</feature>
<keyword evidence="2" id="KW-1133">Transmembrane helix</keyword>
<feature type="transmembrane region" description="Helical" evidence="2">
    <location>
        <begin position="161"/>
        <end position="186"/>
    </location>
</feature>
<evidence type="ECO:0000313" key="6">
    <source>
        <dbReference type="Proteomes" id="UP000465302"/>
    </source>
</evidence>
<feature type="transmembrane region" description="Helical" evidence="2">
    <location>
        <begin position="416"/>
        <end position="438"/>
    </location>
</feature>
<reference evidence="4 5" key="1">
    <citation type="submission" date="2017-10" db="EMBL/GenBank/DDBJ databases">
        <title>The new phylogeny of genus Mycobacterium.</title>
        <authorList>
            <person name="Tortoli E."/>
            <person name="Trovato A."/>
            <person name="Cirillo D.M."/>
        </authorList>
    </citation>
    <scope>NUCLEOTIDE SEQUENCE [LARGE SCALE GENOMIC DNA]</scope>
    <source>
        <strain evidence="4 5">CCUG37673</strain>
    </source>
</reference>
<evidence type="ECO:0000256" key="1">
    <source>
        <dbReference type="SAM" id="MobiDB-lite"/>
    </source>
</evidence>
<dbReference type="AlphaFoldDB" id="A0A2A7NAU3"/>
<evidence type="ECO:0000313" key="3">
    <source>
        <dbReference type="EMBL" id="GFG52247.1"/>
    </source>
</evidence>
<feature type="compositionally biased region" description="Basic and acidic residues" evidence="1">
    <location>
        <begin position="975"/>
        <end position="993"/>
    </location>
</feature>
<accession>A0A2A7NAU3</accession>
<keyword evidence="5" id="KW-1185">Reference proteome</keyword>
<feature type="transmembrane region" description="Helical" evidence="2">
    <location>
        <begin position="536"/>
        <end position="560"/>
    </location>
</feature>
<evidence type="ECO:0000313" key="4">
    <source>
        <dbReference type="EMBL" id="PEG40903.1"/>
    </source>
</evidence>
<feature type="transmembrane region" description="Helical" evidence="2">
    <location>
        <begin position="450"/>
        <end position="472"/>
    </location>
</feature>
<sequence length="993" mass="105218">MSETSSSASSAEPAVSADSGVTARRPAGAVATAWLLGAGIPLVAIGVGTWLLARNFAAAGPDFLMRYVFGERDPDLYAAIRSAIAHDWAVIAGYVLILLTCALLFFVIMSAFSNTGTTLGYVLLGALGVAAGMDVVENLLVLWSLDAAGRLWIVLPAAAATVKWCALLVAIFAVPAAVFASSRVVVSYIARWIRRNAPNWWDRVLVTEPRRDPAESQEDGESSWRKSYFVPDADQLLTAEDGSPRIASALCLSGGGIRSGCVAMGAMQTLSREPDGDEPPRWDSAPLLDEFDYIISVSGGGYTAGARLLSIQRDTVGGPVAALADRFNPGSPEFAFLRSRASYIADTPMGLVRALGEVLKNLLASAAMVLLVAVIAGWAFGWFTARVPVAAFVPSRTAWSSDHFQALDQHPMASTLAIAIPILFAILFGAAGLACEYVSVSRGFTQAKAVLNQAATATALLAVLVFVVTVALPGLMWLCAPMSPTQTTKWPSLAALGGLAAAAALQYGATLISMVTSKKDGPGQVSRARKRLPPGVVQLIIVLATLVVLAAGWLLILGIAAAQVFEWVSQASAPIPHPSLILVAIVLLVVMLSTIDVTSLSLHPFYRGRLARAMAVRRIDGEAKGYPPEEGTWLDRYGRTDGGPRFVFAAAAALSGEAKPAPGLNAVSYVLSADHIGGPALGWLDTKEIIAVAPPRLKRDLTVQAAMAISGAAFASAMGRMNKGFQTLLAVSGARLGTWLPNPKFVRYAKAHAAEPLYPKALPSMRGAGYFYRELFGINKLHARLVQVTDGGHYENLGLVEALRRRCRLIYVIDGGGDTPPLLSGLSDAIRLARFELGVQIELDERGPYGVPNLAPGSAPQFPDGHAFRSLNERLTAGAVVRGTITYPAAAGLGANNTGLLIVAKAVLWRELPDWVLTYGAGKSGASFPNDKTSDQWFNEAQFAAYTEVGRRIAVAARAVRSHAEEPIPSQPESHGFDEATYRDHGDGHVSRR</sequence>
<reference evidence="3" key="3">
    <citation type="submission" date="2020-02" db="EMBL/GenBank/DDBJ databases">
        <authorList>
            <person name="Matsumoto Y."/>
            <person name="Motooka D."/>
            <person name="Nakamura S."/>
        </authorList>
    </citation>
    <scope>NUCLEOTIDE SEQUENCE</scope>
    <source>
        <strain evidence="3">JCM 6377</strain>
    </source>
</reference>
<organism evidence="4 5">
    <name type="scientific">Mycolicibacterium agri</name>
    <name type="common">Mycobacterium agri</name>
    <dbReference type="NCBI Taxonomy" id="36811"/>
    <lineage>
        <taxon>Bacteria</taxon>
        <taxon>Bacillati</taxon>
        <taxon>Actinomycetota</taxon>
        <taxon>Actinomycetes</taxon>
        <taxon>Mycobacteriales</taxon>
        <taxon>Mycobacteriaceae</taxon>
        <taxon>Mycolicibacterium</taxon>
    </lineage>
</organism>
<comment type="caution">
    <text evidence="4">The sequence shown here is derived from an EMBL/GenBank/DDBJ whole genome shotgun (WGS) entry which is preliminary data.</text>
</comment>
<feature type="transmembrane region" description="Helical" evidence="2">
    <location>
        <begin position="119"/>
        <end position="141"/>
    </location>
</feature>
<reference evidence="3 6" key="2">
    <citation type="journal article" date="2019" name="Emerg. Microbes Infect.">
        <title>Comprehensive subspecies identification of 175 nontuberculous mycobacteria species based on 7547 genomic profiles.</title>
        <authorList>
            <person name="Matsumoto Y."/>
            <person name="Kinjo T."/>
            <person name="Motooka D."/>
            <person name="Nabeya D."/>
            <person name="Jung N."/>
            <person name="Uechi K."/>
            <person name="Horii T."/>
            <person name="Iida T."/>
            <person name="Fujita J."/>
            <person name="Nakamura S."/>
        </authorList>
    </citation>
    <scope>NUCLEOTIDE SEQUENCE [LARGE SCALE GENOMIC DNA]</scope>
    <source>
        <strain evidence="3 6">JCM 6377</strain>
    </source>
</reference>
<feature type="transmembrane region" description="Helical" evidence="2">
    <location>
        <begin position="362"/>
        <end position="383"/>
    </location>
</feature>
<gene>
    <name evidence="4" type="ORF">CQY20_06445</name>
    <name evidence="3" type="ORF">MAGR_36880</name>
</gene>
<feature type="transmembrane region" description="Helical" evidence="2">
    <location>
        <begin position="91"/>
        <end position="112"/>
    </location>
</feature>
<dbReference type="RefSeq" id="WP_097939154.1">
    <property type="nucleotide sequence ID" value="NZ_BLKS01000001.1"/>
</dbReference>
<dbReference type="InterPro" id="IPR016035">
    <property type="entry name" value="Acyl_Trfase/lysoPLipase"/>
</dbReference>
<keyword evidence="2" id="KW-0472">Membrane</keyword>
<proteinExistence type="predicted"/>
<dbReference type="Proteomes" id="UP000465302">
    <property type="component" value="Unassembled WGS sequence"/>
</dbReference>
<dbReference type="EMBL" id="PDCP01000008">
    <property type="protein sequence ID" value="PEG40903.1"/>
    <property type="molecule type" value="Genomic_DNA"/>
</dbReference>
<feature type="transmembrane region" description="Helical" evidence="2">
    <location>
        <begin position="33"/>
        <end position="53"/>
    </location>
</feature>
<feature type="region of interest" description="Disordered" evidence="1">
    <location>
        <begin position="960"/>
        <end position="993"/>
    </location>
</feature>